<dbReference type="EMBL" id="CP027850">
    <property type="protein sequence ID" value="AVQ01959.1"/>
    <property type="molecule type" value="Genomic_DNA"/>
</dbReference>
<proteinExistence type="predicted"/>
<keyword evidence="2" id="KW-0238">DNA-binding</keyword>
<evidence type="ECO:0000259" key="4">
    <source>
        <dbReference type="Pfam" id="PF07729"/>
    </source>
</evidence>
<dbReference type="InterPro" id="IPR008920">
    <property type="entry name" value="TF_FadR/GntR_C"/>
</dbReference>
<dbReference type="Pfam" id="PF07729">
    <property type="entry name" value="FCD"/>
    <property type="match status" value="1"/>
</dbReference>
<evidence type="ECO:0000256" key="1">
    <source>
        <dbReference type="ARBA" id="ARBA00023015"/>
    </source>
</evidence>
<keyword evidence="6" id="KW-1185">Reference proteome</keyword>
<evidence type="ECO:0000256" key="2">
    <source>
        <dbReference type="ARBA" id="ARBA00023125"/>
    </source>
</evidence>
<reference evidence="5 6" key="1">
    <citation type="journal article" date="2015" name="Biotechnol. Bioeng.">
        <title>Genome sequence and phenotypic characterization of Caulobacter segnis.</title>
        <authorList>
            <person name="Patel S."/>
            <person name="Fletcher B."/>
            <person name="Scott D.C."/>
            <person name="Ely B."/>
        </authorList>
    </citation>
    <scope>NUCLEOTIDE SEQUENCE [LARGE SCALE GENOMIC DNA]</scope>
    <source>
        <strain evidence="5 6">TK0059</strain>
    </source>
</reference>
<evidence type="ECO:0000313" key="5">
    <source>
        <dbReference type="EMBL" id="AVQ01959.1"/>
    </source>
</evidence>
<organism evidence="5 6">
    <name type="scientific">Caulobacter segnis</name>
    <dbReference type="NCBI Taxonomy" id="88688"/>
    <lineage>
        <taxon>Bacteria</taxon>
        <taxon>Pseudomonadati</taxon>
        <taxon>Pseudomonadota</taxon>
        <taxon>Alphaproteobacteria</taxon>
        <taxon>Caulobacterales</taxon>
        <taxon>Caulobacteraceae</taxon>
        <taxon>Caulobacter</taxon>
    </lineage>
</organism>
<dbReference type="InterPro" id="IPR036390">
    <property type="entry name" value="WH_DNA-bd_sf"/>
</dbReference>
<dbReference type="InterPro" id="IPR036388">
    <property type="entry name" value="WH-like_DNA-bd_sf"/>
</dbReference>
<sequence>MPAVSRPTEPVSRASTPILAASDDSLLTDVIGERRGGAEKGACRIARRIEESLIVSGWPYGAVCGSEQALAERFGAGRAVIREAVRILAVRGTARMVRGPRGGLQVLALDSRHTAAFLVGFGLFFGVTPVQLDETEAALDRVRLDLDALHLPGPEGTSRFAAVFAFFEDVVRAVRQAVSDGGSVRSSVLLTPEHLRHSRAGQIAERMLLECTAEEWARGRRLGSEEDLCFRYGADRDAFRQAVRILESAGAAETFCGRGHGLVSQAPREGTLARLVSCFFASGGVQAHIVMQVFERLSVGVIAMAASRASAEDCERVSQTLAKLEDSLERQDAVASLPHVFDAEEAIASVIANPLLQLFTKSLRGYPSARIPRDPALLDVMNRRFLTLSRPLLEALRNNNAQDAARAQKARVQGLARLSAVMPALASG</sequence>
<accession>A0ABM6TFQ4</accession>
<gene>
    <name evidence="5" type="ORF">B7G68_08925</name>
</gene>
<dbReference type="Gene3D" id="1.20.120.530">
    <property type="entry name" value="GntR ligand-binding domain-like"/>
    <property type="match status" value="1"/>
</dbReference>
<dbReference type="PANTHER" id="PTHR43537">
    <property type="entry name" value="TRANSCRIPTIONAL REGULATOR, GNTR FAMILY"/>
    <property type="match status" value="1"/>
</dbReference>
<name>A0ABM6TFQ4_9CAUL</name>
<keyword evidence="3" id="KW-0804">Transcription</keyword>
<dbReference type="RefSeq" id="WP_013078873.1">
    <property type="nucleotide sequence ID" value="NZ_CP027850.1"/>
</dbReference>
<dbReference type="SUPFAM" id="SSF46785">
    <property type="entry name" value="Winged helix' DNA-binding domain"/>
    <property type="match status" value="2"/>
</dbReference>
<dbReference type="Proteomes" id="UP000240527">
    <property type="component" value="Chromosome"/>
</dbReference>
<dbReference type="Gene3D" id="1.10.10.10">
    <property type="entry name" value="Winged helix-like DNA-binding domain superfamily/Winged helix DNA-binding domain"/>
    <property type="match status" value="2"/>
</dbReference>
<keyword evidence="1" id="KW-0805">Transcription regulation</keyword>
<dbReference type="PANTHER" id="PTHR43537:SF5">
    <property type="entry name" value="UXU OPERON TRANSCRIPTIONAL REGULATOR"/>
    <property type="match status" value="1"/>
</dbReference>
<dbReference type="InterPro" id="IPR011711">
    <property type="entry name" value="GntR_C"/>
</dbReference>
<evidence type="ECO:0000256" key="3">
    <source>
        <dbReference type="ARBA" id="ARBA00023163"/>
    </source>
</evidence>
<protein>
    <submittedName>
        <fullName evidence="5">FCD domain-containing protein</fullName>
    </submittedName>
</protein>
<evidence type="ECO:0000313" key="6">
    <source>
        <dbReference type="Proteomes" id="UP000240527"/>
    </source>
</evidence>
<feature type="domain" description="GntR C-terminal" evidence="4">
    <location>
        <begin position="292"/>
        <end position="409"/>
    </location>
</feature>